<evidence type="ECO:0000256" key="1">
    <source>
        <dbReference type="SAM" id="MobiDB-lite"/>
    </source>
</evidence>
<organism evidence="2 3">
    <name type="scientific">Streptococcus parasanguinis (strain ATCC 15912 / DSM 6778 / CIP 104372 / LMG 14537)</name>
    <dbReference type="NCBI Taxonomy" id="760570"/>
    <lineage>
        <taxon>Bacteria</taxon>
        <taxon>Bacillati</taxon>
        <taxon>Bacillota</taxon>
        <taxon>Bacilli</taxon>
        <taxon>Lactobacillales</taxon>
        <taxon>Streptococcaceae</taxon>
        <taxon>Streptococcus</taxon>
    </lineage>
</organism>
<gene>
    <name evidence="2" type="ordered locus">HMPREF0833_11749</name>
</gene>
<feature type="compositionally biased region" description="Basic and acidic residues" evidence="1">
    <location>
        <begin position="23"/>
        <end position="44"/>
    </location>
</feature>
<protein>
    <submittedName>
        <fullName evidence="2">Uncharacterized protein</fullName>
    </submittedName>
</protein>
<reference evidence="3" key="1">
    <citation type="submission" date="2011-06" db="EMBL/GenBank/DDBJ databases">
        <title>Complete sequence of Streptococcus parasanguinis strain ATCC 15912.</title>
        <authorList>
            <person name="Muzny D."/>
            <person name="Qin X."/>
            <person name="Buhay C."/>
            <person name="Dugan-Rocha S."/>
            <person name="Ding Y."/>
            <person name="Chen G."/>
            <person name="Hawes A."/>
            <person name="Holder M."/>
            <person name="Jhangiani S."/>
            <person name="Johnson A."/>
            <person name="Khan Z."/>
            <person name="Li Z."/>
            <person name="Liu W."/>
            <person name="Liu X."/>
            <person name="Perez L."/>
            <person name="Shen H."/>
            <person name="Wang Q."/>
            <person name="Watt J."/>
            <person name="Xi L."/>
            <person name="Xin Y."/>
            <person name="Zhou J."/>
            <person name="Deng J."/>
            <person name="Jiang H."/>
            <person name="Liu Y."/>
            <person name="Qu J."/>
            <person name="Song X.-Z."/>
            <person name="Zhang L."/>
            <person name="Villasana D."/>
            <person name="Johnson A."/>
            <person name="Liu J."/>
            <person name="Liyanage D."/>
            <person name="Lorensuhewa L."/>
            <person name="Robinson T."/>
            <person name="Song A."/>
            <person name="Song B.-B."/>
            <person name="Dinh H."/>
            <person name="Thornton R."/>
            <person name="Coyle M."/>
            <person name="Francisco L."/>
            <person name="Jackson L."/>
            <person name="Javaid M."/>
            <person name="Korchina V."/>
            <person name="Kovar C."/>
            <person name="Mata R."/>
            <person name="Mathew T."/>
            <person name="Ngo R."/>
            <person name="Nguyen L."/>
            <person name="Nguyen N."/>
            <person name="Okwuonu G."/>
            <person name="Ongeri F."/>
            <person name="Pham C."/>
            <person name="Simmons D."/>
            <person name="Wilczek-Boney K."/>
            <person name="Hale W."/>
            <person name="Jakkamsetti A."/>
            <person name="Pham P."/>
            <person name="Ruth R."/>
            <person name="San Lucas F."/>
            <person name="Warren J."/>
            <person name="Zhang J."/>
            <person name="Zhao Z."/>
            <person name="Zhou C."/>
            <person name="Zhu D."/>
            <person name="Lee S."/>
            <person name="Bess C."/>
            <person name="Blankenburg K."/>
            <person name="Forbes L."/>
            <person name="Fu Q."/>
            <person name="Gubbala S."/>
            <person name="Hirani K."/>
            <person name="Jayaseelan J.C."/>
            <person name="Lara F."/>
            <person name="Munidasa M."/>
            <person name="Palculict T."/>
            <person name="Patil S."/>
            <person name="Pu L.-L."/>
            <person name="Saada N."/>
            <person name="Tang L."/>
            <person name="Weissenberger G."/>
            <person name="Zhu Y."/>
            <person name="Hemphill L."/>
            <person name="Shang Y."/>
            <person name="Youmans B."/>
            <person name="Ayvaz T."/>
            <person name="Ross M."/>
            <person name="Santibanez J."/>
            <person name="Aqrawi P."/>
            <person name="Gross S."/>
            <person name="Joshi V."/>
            <person name="Fowler G."/>
            <person name="Nazareth L."/>
            <person name="Reid J."/>
            <person name="Worley K."/>
            <person name="Petrosino J."/>
            <person name="Highlander S."/>
            <person name="Gibbs R."/>
        </authorList>
    </citation>
    <scope>NUCLEOTIDE SEQUENCE [LARGE SCALE GENOMIC DNA]</scope>
    <source>
        <strain evidence="3">ATCC 15912 / DSM 6778 / CIP 104372 / LMG 14537</strain>
    </source>
</reference>
<dbReference type="AlphaFoldDB" id="F8DHE9"/>
<dbReference type="HOGENOM" id="CLU_3222611_0_0_9"/>
<sequence length="44" mass="5169">MLYYIKFCLSFQVFPSSSSKSDSSLKEEASFDEKEKNHEKWATD</sequence>
<dbReference type="Proteomes" id="UP000001502">
    <property type="component" value="Chromosome"/>
</dbReference>
<evidence type="ECO:0000313" key="2">
    <source>
        <dbReference type="EMBL" id="AEH56780.1"/>
    </source>
</evidence>
<feature type="region of interest" description="Disordered" evidence="1">
    <location>
        <begin position="15"/>
        <end position="44"/>
    </location>
</feature>
<dbReference type="EMBL" id="CP002843">
    <property type="protein sequence ID" value="AEH56780.1"/>
    <property type="molecule type" value="Genomic_DNA"/>
</dbReference>
<dbReference type="KEGG" id="scp:HMPREF0833_11749"/>
<accession>F8DHE9</accession>
<name>F8DHE9_STREP</name>
<evidence type="ECO:0000313" key="3">
    <source>
        <dbReference type="Proteomes" id="UP000001502"/>
    </source>
</evidence>
<proteinExistence type="predicted"/>